<dbReference type="Proteomes" id="UP000540506">
    <property type="component" value="Unassembled WGS sequence"/>
</dbReference>
<gene>
    <name evidence="2" type="ORF">FHR34_000927</name>
</gene>
<evidence type="ECO:0000313" key="3">
    <source>
        <dbReference type="Proteomes" id="UP000540506"/>
    </source>
</evidence>
<sequence length="600" mass="60591">MPTQPPARGRWPALVAAGAAAALLAGLLVWHESGSPHAGSPQARHSPTGGRTATPQVDGRAPFAAALVDLALQPAVRYRWSADGSDQSELSVTAAGEALGSTLVNGTSAATLRVGGTTYSLGGVDGQPDLAGTWVAGAAPAETAGGDTAPQVGQTPVTLANLLLQALDSDQTTLPSPDSPSATVDGVPALTAVTPGGDLLISQARPYRLLEFAPSGPSPDTPQDAPPPPVGSANEQAVFRGPAALRASAPAPSAGAFTVSGLSAPDSAALRGEIRSDTGQLANAVDLGLQVRVDGKPDVRCSSGGCQVTSHLAGVVPSDDQARQRLTGTQVTVLMTAAMTVDGAPAGACSTTEQLPLDSTRDISCFGAATRPTGRAVKPDAVITLRALAQVDTTALLRTQSDEDVEAVAAAALAGTVAPEALGCLDSRPSGATSNGPGWILNTTGASGRTETGQACLKNPPDNTNDDHQPDPPGYADAKTELRRLGLNPQTDLTRCHLIPPRFGGSNTLTSNLSPCTQATTGLQTFESEVAAALTRTPAGTIHYLNAPLFATRTSTIPTAFTLLALCYTPTGLPSSVLSRSVLNQVPATDSSTGPVDIGN</sequence>
<evidence type="ECO:0000256" key="1">
    <source>
        <dbReference type="SAM" id="MobiDB-lite"/>
    </source>
</evidence>
<reference evidence="2 3" key="1">
    <citation type="submission" date="2020-08" db="EMBL/GenBank/DDBJ databases">
        <title>Sequencing the genomes of 1000 actinobacteria strains.</title>
        <authorList>
            <person name="Klenk H.-P."/>
        </authorList>
    </citation>
    <scope>NUCLEOTIDE SEQUENCE [LARGE SCALE GENOMIC DNA]</scope>
    <source>
        <strain evidence="2 3">DSM 41654</strain>
    </source>
</reference>
<comment type="caution">
    <text evidence="2">The sequence shown here is derived from an EMBL/GenBank/DDBJ whole genome shotgun (WGS) entry which is preliminary data.</text>
</comment>
<feature type="compositionally biased region" description="Pro residues" evidence="1">
    <location>
        <begin position="216"/>
        <end position="230"/>
    </location>
</feature>
<dbReference type="RefSeq" id="WP_246559912.1">
    <property type="nucleotide sequence ID" value="NZ_JACHJV010000001.1"/>
</dbReference>
<feature type="region of interest" description="Disordered" evidence="1">
    <location>
        <begin position="446"/>
        <end position="477"/>
    </location>
</feature>
<feature type="region of interest" description="Disordered" evidence="1">
    <location>
        <begin position="34"/>
        <end position="57"/>
    </location>
</feature>
<protein>
    <submittedName>
        <fullName evidence="2">Uncharacterized protein</fullName>
    </submittedName>
</protein>
<feature type="compositionally biased region" description="Polar residues" evidence="1">
    <location>
        <begin position="43"/>
        <end position="55"/>
    </location>
</feature>
<organism evidence="2 3">
    <name type="scientific">Kitasatospora kifunensis</name>
    <name type="common">Streptomyces kifunensis</name>
    <dbReference type="NCBI Taxonomy" id="58351"/>
    <lineage>
        <taxon>Bacteria</taxon>
        <taxon>Bacillati</taxon>
        <taxon>Actinomycetota</taxon>
        <taxon>Actinomycetes</taxon>
        <taxon>Kitasatosporales</taxon>
        <taxon>Streptomycetaceae</taxon>
        <taxon>Kitasatospora</taxon>
    </lineage>
</organism>
<dbReference type="Gene3D" id="3.40.570.10">
    <property type="entry name" value="Extracellular Endonuclease, subunit A"/>
    <property type="match status" value="1"/>
</dbReference>
<dbReference type="EMBL" id="JACHJV010000001">
    <property type="protein sequence ID" value="MBB4921934.1"/>
    <property type="molecule type" value="Genomic_DNA"/>
</dbReference>
<dbReference type="InterPro" id="IPR044929">
    <property type="entry name" value="DNA/RNA_non-sp_Endonuclease_sf"/>
</dbReference>
<keyword evidence="3" id="KW-1185">Reference proteome</keyword>
<name>A0A7W7QYL8_KITKI</name>
<dbReference type="AlphaFoldDB" id="A0A7W7QYL8"/>
<evidence type="ECO:0000313" key="2">
    <source>
        <dbReference type="EMBL" id="MBB4921934.1"/>
    </source>
</evidence>
<feature type="region of interest" description="Disordered" evidence="1">
    <location>
        <begin position="211"/>
        <end position="235"/>
    </location>
</feature>
<accession>A0A7W7QYL8</accession>
<proteinExistence type="predicted"/>